<dbReference type="eggNOG" id="arCOG00071">
    <property type="taxonomic scope" value="Archaea"/>
</dbReference>
<dbReference type="PIRSF" id="PIRSF001589">
    <property type="entry name" value="Asn_synthetase_glu-h"/>
    <property type="match status" value="1"/>
</dbReference>
<feature type="domain" description="Glutamine amidotransferase type-2" evidence="7">
    <location>
        <begin position="2"/>
        <end position="210"/>
    </location>
</feature>
<comment type="catalytic activity">
    <reaction evidence="5">
        <text>L-aspartate + L-glutamine + ATP + H2O = L-asparagine + L-glutamate + AMP + diphosphate + H(+)</text>
        <dbReference type="Rhea" id="RHEA:12228"/>
        <dbReference type="ChEBI" id="CHEBI:15377"/>
        <dbReference type="ChEBI" id="CHEBI:15378"/>
        <dbReference type="ChEBI" id="CHEBI:29985"/>
        <dbReference type="ChEBI" id="CHEBI:29991"/>
        <dbReference type="ChEBI" id="CHEBI:30616"/>
        <dbReference type="ChEBI" id="CHEBI:33019"/>
        <dbReference type="ChEBI" id="CHEBI:58048"/>
        <dbReference type="ChEBI" id="CHEBI:58359"/>
        <dbReference type="ChEBI" id="CHEBI:456215"/>
        <dbReference type="EC" id="6.3.5.4"/>
    </reaction>
</comment>
<keyword evidence="2 5" id="KW-0547">Nucleotide-binding</keyword>
<dbReference type="EMBL" id="CP002772">
    <property type="protein sequence ID" value="AEG18391.1"/>
    <property type="molecule type" value="Genomic_DNA"/>
</dbReference>
<dbReference type="PROSITE" id="PS51278">
    <property type="entry name" value="GATASE_TYPE_2"/>
    <property type="match status" value="1"/>
</dbReference>
<dbReference type="PANTHER" id="PTHR43284:SF1">
    <property type="entry name" value="ASPARAGINE SYNTHETASE"/>
    <property type="match status" value="1"/>
</dbReference>
<dbReference type="eggNOG" id="arCOG00121">
    <property type="taxonomic scope" value="Archaea"/>
</dbReference>
<dbReference type="Gene3D" id="3.40.50.620">
    <property type="entry name" value="HUPs"/>
    <property type="match status" value="1"/>
</dbReference>
<dbReference type="SUPFAM" id="SSF56235">
    <property type="entry name" value="N-terminal nucleophile aminohydrolases (Ntn hydrolases)"/>
    <property type="match status" value="1"/>
</dbReference>
<feature type="binding site" evidence="6">
    <location>
        <position position="292"/>
    </location>
    <ligand>
        <name>ATP</name>
        <dbReference type="ChEBI" id="CHEBI:30616"/>
    </ligand>
</feature>
<proteinExistence type="inferred from homology"/>
<dbReference type="InterPro" id="IPR001962">
    <property type="entry name" value="Asn_synthase"/>
</dbReference>
<name>F6D724_METPW</name>
<dbReference type="GeneID" id="25394789"/>
<dbReference type="InterPro" id="IPR006426">
    <property type="entry name" value="Asn_synth_AEB"/>
</dbReference>
<keyword evidence="9" id="KW-1185">Reference proteome</keyword>
<dbReference type="InterPro" id="IPR029055">
    <property type="entry name" value="Ntn_hydrolases_N"/>
</dbReference>
<dbReference type="OrthoDB" id="8692at2157"/>
<evidence type="ECO:0000256" key="1">
    <source>
        <dbReference type="ARBA" id="ARBA00005752"/>
    </source>
</evidence>
<evidence type="ECO:0000256" key="3">
    <source>
        <dbReference type="ARBA" id="ARBA00022840"/>
    </source>
</evidence>
<evidence type="ECO:0000256" key="6">
    <source>
        <dbReference type="PIRSR" id="PIRSR001589-2"/>
    </source>
</evidence>
<dbReference type="GO" id="GO:0005524">
    <property type="term" value="F:ATP binding"/>
    <property type="evidence" value="ECO:0007669"/>
    <property type="project" value="UniProtKB-KW"/>
</dbReference>
<keyword evidence="3 5" id="KW-0067">ATP-binding</keyword>
<dbReference type="Pfam" id="PF00733">
    <property type="entry name" value="Asn_synthase"/>
    <property type="match status" value="1"/>
</dbReference>
<dbReference type="CDD" id="cd01991">
    <property type="entry name" value="Asn_synthase_B_C"/>
    <property type="match status" value="1"/>
</dbReference>
<evidence type="ECO:0000256" key="2">
    <source>
        <dbReference type="ARBA" id="ARBA00022741"/>
    </source>
</evidence>
<dbReference type="KEGG" id="mew:MSWAN_1376"/>
<dbReference type="STRING" id="868131.MSWAN_1376"/>
<dbReference type="GO" id="GO:0004066">
    <property type="term" value="F:asparagine synthase (glutamine-hydrolyzing) activity"/>
    <property type="evidence" value="ECO:0007669"/>
    <property type="project" value="UniProtKB-EC"/>
</dbReference>
<gene>
    <name evidence="8" type="ordered locus">MSWAN_1376</name>
</gene>
<feature type="binding site" evidence="6">
    <location>
        <position position="98"/>
    </location>
    <ligand>
        <name>L-glutamine</name>
        <dbReference type="ChEBI" id="CHEBI:58359"/>
    </ligand>
</feature>
<dbReference type="CDD" id="cd00712">
    <property type="entry name" value="AsnB"/>
    <property type="match status" value="1"/>
</dbReference>
<evidence type="ECO:0000256" key="5">
    <source>
        <dbReference type="PIRNR" id="PIRNR001589"/>
    </source>
</evidence>
<dbReference type="EC" id="6.3.5.4" evidence="5"/>
<dbReference type="InterPro" id="IPR014729">
    <property type="entry name" value="Rossmann-like_a/b/a_fold"/>
</dbReference>
<dbReference type="HOGENOM" id="CLU_014658_3_3_2"/>
<comment type="similarity">
    <text evidence="1">Belongs to the asparagine synthetase family.</text>
</comment>
<dbReference type="Gene3D" id="3.60.20.10">
    <property type="entry name" value="Glutamine Phosphoribosylpyrophosphate, subunit 1, domain 1"/>
    <property type="match status" value="1"/>
</dbReference>
<dbReference type="GO" id="GO:0006529">
    <property type="term" value="P:asparagine biosynthetic process"/>
    <property type="evidence" value="ECO:0007669"/>
    <property type="project" value="InterPro"/>
</dbReference>
<reference evidence="8 9" key="1">
    <citation type="journal article" date="2014" name="Int. J. Syst. Evol. Microbiol.">
        <title>Methanobacterium paludis sp. nov. and a novel strain of Methanobacterium lacus isolated from northern peatlands.</title>
        <authorList>
            <person name="Cadillo-Quiroz H."/>
            <person name="Brauer S.L."/>
            <person name="Goodson N."/>
            <person name="Yavitt J.B."/>
            <person name="Zinder S.H."/>
        </authorList>
    </citation>
    <scope>NUCLEOTIDE SEQUENCE [LARGE SCALE GENOMIC DNA]</scope>
    <source>
        <strain evidence="9">DSM 25820 / JCM 18151 / SWAN1</strain>
    </source>
</reference>
<dbReference type="RefSeq" id="WP_013825892.1">
    <property type="nucleotide sequence ID" value="NC_015574.1"/>
</dbReference>
<keyword evidence="4" id="KW-0315">Glutamine amidotransferase</keyword>
<dbReference type="NCBIfam" id="TIGR01536">
    <property type="entry name" value="asn_synth_AEB"/>
    <property type="match status" value="1"/>
</dbReference>
<dbReference type="InterPro" id="IPR051786">
    <property type="entry name" value="ASN_synthetase/amidase"/>
</dbReference>
<dbReference type="PANTHER" id="PTHR43284">
    <property type="entry name" value="ASPARAGINE SYNTHETASE (GLUTAMINE-HYDROLYZING)"/>
    <property type="match status" value="1"/>
</dbReference>
<dbReference type="InterPro" id="IPR033738">
    <property type="entry name" value="AsnB_N"/>
</dbReference>
<accession>F6D724</accession>
<evidence type="ECO:0000259" key="7">
    <source>
        <dbReference type="PROSITE" id="PS51278"/>
    </source>
</evidence>
<dbReference type="SUPFAM" id="SSF52402">
    <property type="entry name" value="Adenine nucleotide alpha hydrolases-like"/>
    <property type="match status" value="1"/>
</dbReference>
<dbReference type="Pfam" id="PF13537">
    <property type="entry name" value="GATase_7"/>
    <property type="match status" value="1"/>
</dbReference>
<dbReference type="NCBIfam" id="NF033535">
    <property type="entry name" value="lass_lactam_cya"/>
    <property type="match status" value="1"/>
</dbReference>
<organism evidence="8 9">
    <name type="scientific">Methanobacterium paludis (strain DSM 25820 / JCM 18151 / SWAN1)</name>
    <dbReference type="NCBI Taxonomy" id="868131"/>
    <lineage>
        <taxon>Archaea</taxon>
        <taxon>Methanobacteriati</taxon>
        <taxon>Methanobacteriota</taxon>
        <taxon>Methanomada group</taxon>
        <taxon>Methanobacteria</taxon>
        <taxon>Methanobacteriales</taxon>
        <taxon>Methanobacteriaceae</taxon>
        <taxon>Methanobacterium</taxon>
    </lineage>
</organism>
<dbReference type="Proteomes" id="UP000009231">
    <property type="component" value="Chromosome"/>
</dbReference>
<dbReference type="AlphaFoldDB" id="F6D724"/>
<evidence type="ECO:0000313" key="9">
    <source>
        <dbReference type="Proteomes" id="UP000009231"/>
    </source>
</evidence>
<evidence type="ECO:0000313" key="8">
    <source>
        <dbReference type="EMBL" id="AEG18391.1"/>
    </source>
</evidence>
<sequence length="626" mass="73152">MSAITGIFYRDGRSVDPELIKKMNNRLAHRGHDGSSTWCEGPVAFGHQMLFTTPESLHEKLPFEDEESGLVITADARIDNRAELSELLEPDDNKEVSDSLFILKAYEKWGEDCPDKLLGDFAFAIWDKNNEKLFCARDHMGVKPFYYYLSDDAFFFATEMKALFIIPEVPYKLNDVGLAFYLMVIEDSKSTFYKDIFSFAPAHSLTIDHNGHKVEEYWEIDAKSEIILDSEEEYIMAFREIFSEAVKCRLRSAFPIGFELSGGMDSSSIVSIAKKILNEDKKSNLSIKIFSIVYDEFPQSDERYYINSIINTGGIESILIFGDLISPLEQIETILWYQEQPFFTPFISTKWNVYKKMYENDVRINLGGTGGDNVISYGTNYLQELAFTFKWKKLVRELRGYANRANISFINLFFTKVFFPLIPDYIKRLRPSYNNQKPNISILNKDFAKRVKAKKYLKDIYWEPRQGIHTAKKLHHLLLNSFTDLHIMEVENKSSSAFSIESRFPFLDKRLIEFCYAIPTEMKFKFGWSRYILRVSMEKILPPKNQWRPYKAGVDPVYNRNLLFEKKRLENIIYSDNKIIKDFIDLERLQDIYRNFSHGNNSNDSLDIWLVTLIFLWMQKSDISLN</sequence>
<evidence type="ECO:0000256" key="4">
    <source>
        <dbReference type="ARBA" id="ARBA00022962"/>
    </source>
</evidence>
<dbReference type="InterPro" id="IPR017932">
    <property type="entry name" value="GATase_2_dom"/>
</dbReference>
<protein>
    <recommendedName>
        <fullName evidence="5">Putative asparagine synthetase [glutamine-hydrolyzing]</fullName>
        <ecNumber evidence="5">6.3.5.4</ecNumber>
    </recommendedName>
</protein>